<feature type="transmembrane region" description="Helical" evidence="1">
    <location>
        <begin position="77"/>
        <end position="96"/>
    </location>
</feature>
<protein>
    <submittedName>
        <fullName evidence="2">Uncharacterized protein</fullName>
    </submittedName>
</protein>
<feature type="transmembrane region" description="Helical" evidence="1">
    <location>
        <begin position="41"/>
        <end position="65"/>
    </location>
</feature>
<evidence type="ECO:0000313" key="3">
    <source>
        <dbReference type="Proteomes" id="UP000094313"/>
    </source>
</evidence>
<sequence length="136" mass="15387">MQQKSKVIFFLPALIFITSELIRTLLRPIYGQRKYGLLSEILGWLPNFLAPLGFMSVAIAIIILAQSSSDKTISKKFKLLLLFAFTIIGLVGFLLHEMTQKGTGLTFDVNDIYATVAGVWLGVYLFYFFLLKNKEN</sequence>
<name>A0A1D7QP47_9SPHI</name>
<dbReference type="EMBL" id="CP017141">
    <property type="protein sequence ID" value="AOM80442.1"/>
    <property type="molecule type" value="Genomic_DNA"/>
</dbReference>
<feature type="transmembrane region" description="Helical" evidence="1">
    <location>
        <begin position="7"/>
        <end position="26"/>
    </location>
</feature>
<gene>
    <name evidence="2" type="ORF">BFS30_26735</name>
</gene>
<evidence type="ECO:0000256" key="1">
    <source>
        <dbReference type="SAM" id="Phobius"/>
    </source>
</evidence>
<keyword evidence="1" id="KW-0812">Transmembrane</keyword>
<dbReference type="KEGG" id="psty:BFS30_26735"/>
<dbReference type="OrthoDB" id="9843765at2"/>
<feature type="transmembrane region" description="Helical" evidence="1">
    <location>
        <begin position="112"/>
        <end position="131"/>
    </location>
</feature>
<dbReference type="Proteomes" id="UP000094313">
    <property type="component" value="Chromosome"/>
</dbReference>
<keyword evidence="1" id="KW-1133">Transmembrane helix</keyword>
<proteinExistence type="predicted"/>
<dbReference type="AlphaFoldDB" id="A0A1D7QP47"/>
<reference evidence="2 3" key="1">
    <citation type="submission" date="2016-08" db="EMBL/GenBank/DDBJ databases">
        <authorList>
            <person name="Seilhamer J.J."/>
        </authorList>
    </citation>
    <scope>NUCLEOTIDE SEQUENCE [LARGE SCALE GENOMIC DNA]</scope>
    <source>
        <strain evidence="2 3">DX4</strain>
    </source>
</reference>
<keyword evidence="3" id="KW-1185">Reference proteome</keyword>
<organism evidence="2 3">
    <name type="scientific">Pedobacter steynii</name>
    <dbReference type="NCBI Taxonomy" id="430522"/>
    <lineage>
        <taxon>Bacteria</taxon>
        <taxon>Pseudomonadati</taxon>
        <taxon>Bacteroidota</taxon>
        <taxon>Sphingobacteriia</taxon>
        <taxon>Sphingobacteriales</taxon>
        <taxon>Sphingobacteriaceae</taxon>
        <taxon>Pedobacter</taxon>
    </lineage>
</organism>
<accession>A0A1D7QP47</accession>
<evidence type="ECO:0000313" key="2">
    <source>
        <dbReference type="EMBL" id="AOM80442.1"/>
    </source>
</evidence>
<dbReference type="RefSeq" id="WP_069382100.1">
    <property type="nucleotide sequence ID" value="NZ_CP017141.1"/>
</dbReference>
<keyword evidence="1" id="KW-0472">Membrane</keyword>